<comment type="similarity">
    <text evidence="2">Belongs to the bacterial solute-binding protein 5 family.</text>
</comment>
<evidence type="ECO:0000256" key="5">
    <source>
        <dbReference type="SAM" id="MobiDB-lite"/>
    </source>
</evidence>
<dbReference type="PANTHER" id="PTHR30290:SF10">
    <property type="entry name" value="PERIPLASMIC OLIGOPEPTIDE-BINDING PROTEIN-RELATED"/>
    <property type="match status" value="1"/>
</dbReference>
<dbReference type="RefSeq" id="WP_155322908.1">
    <property type="nucleotide sequence ID" value="NZ_AP021876.1"/>
</dbReference>
<dbReference type="InterPro" id="IPR023765">
    <property type="entry name" value="SBP_5_CS"/>
</dbReference>
<dbReference type="GO" id="GO:0030288">
    <property type="term" value="C:outer membrane-bounded periplasmic space"/>
    <property type="evidence" value="ECO:0007669"/>
    <property type="project" value="UniProtKB-ARBA"/>
</dbReference>
<protein>
    <submittedName>
        <fullName evidence="7">ABC transporter substrate-binding protein</fullName>
    </submittedName>
</protein>
<evidence type="ECO:0000256" key="2">
    <source>
        <dbReference type="ARBA" id="ARBA00005695"/>
    </source>
</evidence>
<dbReference type="GO" id="GO:1904680">
    <property type="term" value="F:peptide transmembrane transporter activity"/>
    <property type="evidence" value="ECO:0007669"/>
    <property type="project" value="TreeGrafter"/>
</dbReference>
<gene>
    <name evidence="7" type="ORF">DSCO28_30120</name>
</gene>
<dbReference type="Gene3D" id="3.90.76.10">
    <property type="entry name" value="Dipeptide-binding Protein, Domain 1"/>
    <property type="match status" value="1"/>
</dbReference>
<keyword evidence="3" id="KW-0813">Transport</keyword>
<organism evidence="7 8">
    <name type="scientific">Desulfosarcina ovata subsp. sediminis</name>
    <dbReference type="NCBI Taxonomy" id="885957"/>
    <lineage>
        <taxon>Bacteria</taxon>
        <taxon>Pseudomonadati</taxon>
        <taxon>Thermodesulfobacteriota</taxon>
        <taxon>Desulfobacteria</taxon>
        <taxon>Desulfobacterales</taxon>
        <taxon>Desulfosarcinaceae</taxon>
        <taxon>Desulfosarcina</taxon>
    </lineage>
</organism>
<dbReference type="AlphaFoldDB" id="A0A5K7ZMJ9"/>
<evidence type="ECO:0000256" key="3">
    <source>
        <dbReference type="ARBA" id="ARBA00022448"/>
    </source>
</evidence>
<evidence type="ECO:0000313" key="8">
    <source>
        <dbReference type="Proteomes" id="UP000425960"/>
    </source>
</evidence>
<dbReference type="SUPFAM" id="SSF53850">
    <property type="entry name" value="Periplasmic binding protein-like II"/>
    <property type="match status" value="1"/>
</dbReference>
<comment type="subcellular location">
    <subcellularLocation>
        <location evidence="1">Cell envelope</location>
    </subcellularLocation>
</comment>
<dbReference type="InterPro" id="IPR039424">
    <property type="entry name" value="SBP_5"/>
</dbReference>
<evidence type="ECO:0000313" key="7">
    <source>
        <dbReference type="EMBL" id="BBO82446.1"/>
    </source>
</evidence>
<dbReference type="InterPro" id="IPR030678">
    <property type="entry name" value="Peptide/Ni-bd"/>
</dbReference>
<proteinExistence type="inferred from homology"/>
<dbReference type="Proteomes" id="UP000425960">
    <property type="component" value="Chromosome"/>
</dbReference>
<dbReference type="Gene3D" id="3.10.105.10">
    <property type="entry name" value="Dipeptide-binding Protein, Domain 3"/>
    <property type="match status" value="1"/>
</dbReference>
<dbReference type="EMBL" id="AP021876">
    <property type="protein sequence ID" value="BBO82446.1"/>
    <property type="molecule type" value="Genomic_DNA"/>
</dbReference>
<evidence type="ECO:0000256" key="1">
    <source>
        <dbReference type="ARBA" id="ARBA00004196"/>
    </source>
</evidence>
<dbReference type="Pfam" id="PF00496">
    <property type="entry name" value="SBP_bac_5"/>
    <property type="match status" value="1"/>
</dbReference>
<evidence type="ECO:0000259" key="6">
    <source>
        <dbReference type="Pfam" id="PF00496"/>
    </source>
</evidence>
<dbReference type="InterPro" id="IPR000914">
    <property type="entry name" value="SBP_5_dom"/>
</dbReference>
<dbReference type="KEGG" id="dov:DSCO28_30120"/>
<dbReference type="PANTHER" id="PTHR30290">
    <property type="entry name" value="PERIPLASMIC BINDING COMPONENT OF ABC TRANSPORTER"/>
    <property type="match status" value="1"/>
</dbReference>
<keyword evidence="4" id="KW-0732">Signal</keyword>
<dbReference type="Gene3D" id="3.40.190.10">
    <property type="entry name" value="Periplasmic binding protein-like II"/>
    <property type="match status" value="2"/>
</dbReference>
<evidence type="ECO:0000256" key="4">
    <source>
        <dbReference type="ARBA" id="ARBA00022729"/>
    </source>
</evidence>
<sequence length="554" mass="61400">MKKITVITVVVLSVFFFVLATQKKQTEETDRDVLTIATGRDATRTGDYSPYGMWEPAALIYETLVNLDAACNPVPCLAESWTVSEDGKTYVFYLRKGVSFHDGTPFDAAAVRANVEKLKSGNWSNVVRVLQSVNVIDAHTVELVLKQPHPTLFTLLASSTNAIVAPASITAGPSTDPSPAMKMPGPKTGAENSPAMAMMKKSVTTDKSASPGYVVAWPVGTGPYVWDGERHLKNRCFSVVRNDVYWQGTPRFSRIDWQVVPDAAARAIALESGKVDLTGETPNSTLSAENIKLLKNNEKIKVTMADNWGTRLMIVNHTRPPFDDPEVRSALKYAIDVKAIQKLLGDTVTICPGPLGPTSPLTDPSLKLYDYDVQKARAILDAKNIIDTNGDGIREYGGRELHLSILSGKVPTLSVLMREFFRDIGIDLTIEQKETGSTFQILAQMQFDIATHSNIPSFYLNLSQQFSNKGGRWSLNIDDPALEDVIEKYNQSTDWNTYKACAFEIQRRVHAKQIILFAVNEQKVAAYRKDLGEFVFPPEEWVGADQNLWNMKKS</sequence>
<accession>A0A5K7ZMJ9</accession>
<dbReference type="GO" id="GO:0015833">
    <property type="term" value="P:peptide transport"/>
    <property type="evidence" value="ECO:0007669"/>
    <property type="project" value="TreeGrafter"/>
</dbReference>
<feature type="domain" description="Solute-binding protein family 5" evidence="6">
    <location>
        <begin position="72"/>
        <end position="458"/>
    </location>
</feature>
<dbReference type="PROSITE" id="PS01040">
    <property type="entry name" value="SBP_BACTERIAL_5"/>
    <property type="match status" value="1"/>
</dbReference>
<feature type="region of interest" description="Disordered" evidence="5">
    <location>
        <begin position="169"/>
        <end position="193"/>
    </location>
</feature>
<dbReference type="PIRSF" id="PIRSF002741">
    <property type="entry name" value="MppA"/>
    <property type="match status" value="1"/>
</dbReference>
<dbReference type="GO" id="GO:0043190">
    <property type="term" value="C:ATP-binding cassette (ABC) transporter complex"/>
    <property type="evidence" value="ECO:0007669"/>
    <property type="project" value="InterPro"/>
</dbReference>
<reference evidence="7 8" key="1">
    <citation type="submission" date="2019-11" db="EMBL/GenBank/DDBJ databases">
        <title>Comparative genomics of hydrocarbon-degrading Desulfosarcina strains.</title>
        <authorList>
            <person name="Watanabe M."/>
            <person name="Kojima H."/>
            <person name="Fukui M."/>
        </authorList>
    </citation>
    <scope>NUCLEOTIDE SEQUENCE [LARGE SCALE GENOMIC DNA]</scope>
    <source>
        <strain evidence="7 8">28bB2T</strain>
    </source>
</reference>
<name>A0A5K7ZMJ9_9BACT</name>